<gene>
    <name evidence="1" type="ORF">DR999_PMT13096</name>
</gene>
<name>A0A4D9ECT9_9SAUR</name>
<accession>A0A4D9ECT9</accession>
<dbReference type="EMBL" id="QXTE01000139">
    <property type="protein sequence ID" value="TFK04374.1"/>
    <property type="molecule type" value="Genomic_DNA"/>
</dbReference>
<evidence type="ECO:0000313" key="2">
    <source>
        <dbReference type="Proteomes" id="UP000297703"/>
    </source>
</evidence>
<dbReference type="AlphaFoldDB" id="A0A4D9ECT9"/>
<reference evidence="1 2" key="1">
    <citation type="submission" date="2019-04" db="EMBL/GenBank/DDBJ databases">
        <title>Draft genome of the big-headed turtle Platysternon megacephalum.</title>
        <authorList>
            <person name="Gong S."/>
        </authorList>
    </citation>
    <scope>NUCLEOTIDE SEQUENCE [LARGE SCALE GENOMIC DNA]</scope>
    <source>
        <strain evidence="1">DO16091913</strain>
        <tissue evidence="1">Muscle</tissue>
    </source>
</reference>
<reference evidence="1 2" key="2">
    <citation type="submission" date="2019-04" db="EMBL/GenBank/DDBJ databases">
        <title>The genome sequence of big-headed turtle.</title>
        <authorList>
            <person name="Gong S."/>
        </authorList>
    </citation>
    <scope>NUCLEOTIDE SEQUENCE [LARGE SCALE GENOMIC DNA]</scope>
    <source>
        <strain evidence="1">DO16091913</strain>
        <tissue evidence="1">Muscle</tissue>
    </source>
</reference>
<sequence length="114" mass="12605">MLTRTILGSLAKKLCGNCCDLPSWISAIFSFGTMVTIQLTYANHLLSSLAAHHVFLQRHLTSPLISNGGCVQQYLYSANMISTLQTCRKTRTLLQRACNLNRQGTNPRNGMDGM</sequence>
<proteinExistence type="predicted"/>
<protein>
    <submittedName>
        <fullName evidence="1">Peroxisomal N(1)-acetyl-spermine/spermidine oxidase</fullName>
    </submittedName>
</protein>
<dbReference type="Proteomes" id="UP000297703">
    <property type="component" value="Unassembled WGS sequence"/>
</dbReference>
<comment type="caution">
    <text evidence="1">The sequence shown here is derived from an EMBL/GenBank/DDBJ whole genome shotgun (WGS) entry which is preliminary data.</text>
</comment>
<keyword evidence="2" id="KW-1185">Reference proteome</keyword>
<organism evidence="1 2">
    <name type="scientific">Platysternon megacephalum</name>
    <name type="common">big-headed turtle</name>
    <dbReference type="NCBI Taxonomy" id="55544"/>
    <lineage>
        <taxon>Eukaryota</taxon>
        <taxon>Metazoa</taxon>
        <taxon>Chordata</taxon>
        <taxon>Craniata</taxon>
        <taxon>Vertebrata</taxon>
        <taxon>Euteleostomi</taxon>
        <taxon>Archelosauria</taxon>
        <taxon>Testudinata</taxon>
        <taxon>Testudines</taxon>
        <taxon>Cryptodira</taxon>
        <taxon>Durocryptodira</taxon>
        <taxon>Testudinoidea</taxon>
        <taxon>Platysternidae</taxon>
        <taxon>Platysternon</taxon>
    </lineage>
</organism>
<evidence type="ECO:0000313" key="1">
    <source>
        <dbReference type="EMBL" id="TFK04374.1"/>
    </source>
</evidence>